<feature type="transmembrane region" description="Helical" evidence="5">
    <location>
        <begin position="270"/>
        <end position="294"/>
    </location>
</feature>
<feature type="transmembrane region" description="Helical" evidence="5">
    <location>
        <begin position="185"/>
        <end position="204"/>
    </location>
</feature>
<accession>A0ABT1A267</accession>
<keyword evidence="2 5" id="KW-0812">Transmembrane</keyword>
<reference evidence="7" key="1">
    <citation type="submission" date="2021-04" db="EMBL/GenBank/DDBJ databases">
        <title>Pseudonocardia sp. nov., isolated from sandy soil of mangrove forest.</title>
        <authorList>
            <person name="Zan Z."/>
            <person name="Huang R."/>
            <person name="Liu W."/>
        </authorList>
    </citation>
    <scope>NUCLEOTIDE SEQUENCE</scope>
    <source>
        <strain evidence="7">S2-4</strain>
    </source>
</reference>
<keyword evidence="8" id="KW-1185">Reference proteome</keyword>
<feature type="transmembrane region" description="Helical" evidence="5">
    <location>
        <begin position="12"/>
        <end position="33"/>
    </location>
</feature>
<feature type="transmembrane region" description="Helical" evidence="5">
    <location>
        <begin position="225"/>
        <end position="250"/>
    </location>
</feature>
<dbReference type="Pfam" id="PF00324">
    <property type="entry name" value="AA_permease"/>
    <property type="match status" value="1"/>
</dbReference>
<keyword evidence="3 5" id="KW-1133">Transmembrane helix</keyword>
<feature type="transmembrane region" description="Helical" evidence="5">
    <location>
        <begin position="321"/>
        <end position="338"/>
    </location>
</feature>
<gene>
    <name evidence="7" type="ORF">KDL28_18745</name>
</gene>
<dbReference type="EMBL" id="JAGSOV010000039">
    <property type="protein sequence ID" value="MCO1657103.1"/>
    <property type="molecule type" value="Genomic_DNA"/>
</dbReference>
<sequence length="420" mass="41673">MTSGAPLRRLGTADAVVLGLAAMLGTGVFAVWTPAAAAAGPWLLLSVLLAAVVATCNAASTADLAVAHPESGGGYVYGHERLSPGAGRLAGVAFVVGKLSSAAAAAGVFGGYVLPSQPLTAAIPAVVVVSVLNSAGVRWTARGAYTLVGGTLVVLLAVVVVGLFGPGPDASVAPAVEPPPGVGEPSVLGVLTAAGLVFFAFAGYARIATLAGEVVDPGRTLRRAIGLALGIALATYVLVAVALLVGLGSARLAVEPSPLVVLVDTNGANALGVLVRVGAAVAAGSALLSVLVGVSRTGVAMARRGDLPAWLGRIGRRGTPYRADAVGGLVAVALTVLTGPAAAIALSACSVLVYYAVINLAALRLPAEARRWPRWTAWLGLVLCLGLAVLLPPVPVLATTAALAVGWTAVTLLRPRWGRA</sequence>
<evidence type="ECO:0000256" key="4">
    <source>
        <dbReference type="ARBA" id="ARBA00023136"/>
    </source>
</evidence>
<feature type="transmembrane region" description="Helical" evidence="5">
    <location>
        <begin position="39"/>
        <end position="59"/>
    </location>
</feature>
<evidence type="ECO:0000256" key="2">
    <source>
        <dbReference type="ARBA" id="ARBA00022692"/>
    </source>
</evidence>
<comment type="caution">
    <text evidence="7">The sequence shown here is derived from an EMBL/GenBank/DDBJ whole genome shotgun (WGS) entry which is preliminary data.</text>
</comment>
<dbReference type="PIRSF" id="PIRSF006060">
    <property type="entry name" value="AA_transporter"/>
    <property type="match status" value="1"/>
</dbReference>
<name>A0ABT1A267_9PSEU</name>
<protein>
    <submittedName>
        <fullName evidence="7">APC family permease</fullName>
    </submittedName>
</protein>
<dbReference type="InterPro" id="IPR004841">
    <property type="entry name" value="AA-permease/SLC12A_dom"/>
</dbReference>
<evidence type="ECO:0000256" key="3">
    <source>
        <dbReference type="ARBA" id="ARBA00022989"/>
    </source>
</evidence>
<evidence type="ECO:0000256" key="1">
    <source>
        <dbReference type="ARBA" id="ARBA00004141"/>
    </source>
</evidence>
<evidence type="ECO:0000256" key="5">
    <source>
        <dbReference type="SAM" id="Phobius"/>
    </source>
</evidence>
<evidence type="ECO:0000313" key="8">
    <source>
        <dbReference type="Proteomes" id="UP001165283"/>
    </source>
</evidence>
<evidence type="ECO:0000259" key="6">
    <source>
        <dbReference type="Pfam" id="PF00324"/>
    </source>
</evidence>
<feature type="transmembrane region" description="Helical" evidence="5">
    <location>
        <begin position="144"/>
        <end position="165"/>
    </location>
</feature>
<feature type="transmembrane region" description="Helical" evidence="5">
    <location>
        <begin position="119"/>
        <end position="137"/>
    </location>
</feature>
<keyword evidence="4 5" id="KW-0472">Membrane</keyword>
<dbReference type="PANTHER" id="PTHR42770">
    <property type="entry name" value="AMINO ACID TRANSPORTER-RELATED"/>
    <property type="match status" value="1"/>
</dbReference>
<proteinExistence type="predicted"/>
<dbReference type="RefSeq" id="WP_252440462.1">
    <property type="nucleotide sequence ID" value="NZ_JAGSOV010000039.1"/>
</dbReference>
<feature type="domain" description="Amino acid permease/ SLC12A" evidence="6">
    <location>
        <begin position="15"/>
        <end position="396"/>
    </location>
</feature>
<dbReference type="PANTHER" id="PTHR42770:SF7">
    <property type="entry name" value="MEMBRANE PROTEIN"/>
    <property type="match status" value="1"/>
</dbReference>
<dbReference type="Gene3D" id="1.20.1740.10">
    <property type="entry name" value="Amino acid/polyamine transporter I"/>
    <property type="match status" value="1"/>
</dbReference>
<feature type="transmembrane region" description="Helical" evidence="5">
    <location>
        <begin position="344"/>
        <end position="363"/>
    </location>
</feature>
<organism evidence="7 8">
    <name type="scientific">Pseudonocardia humida</name>
    <dbReference type="NCBI Taxonomy" id="2800819"/>
    <lineage>
        <taxon>Bacteria</taxon>
        <taxon>Bacillati</taxon>
        <taxon>Actinomycetota</taxon>
        <taxon>Actinomycetes</taxon>
        <taxon>Pseudonocardiales</taxon>
        <taxon>Pseudonocardiaceae</taxon>
        <taxon>Pseudonocardia</taxon>
    </lineage>
</organism>
<dbReference type="Proteomes" id="UP001165283">
    <property type="component" value="Unassembled WGS sequence"/>
</dbReference>
<comment type="subcellular location">
    <subcellularLocation>
        <location evidence="1">Membrane</location>
        <topology evidence="1">Multi-pass membrane protein</topology>
    </subcellularLocation>
</comment>
<feature type="transmembrane region" description="Helical" evidence="5">
    <location>
        <begin position="375"/>
        <end position="391"/>
    </location>
</feature>
<dbReference type="InterPro" id="IPR050367">
    <property type="entry name" value="APC_superfamily"/>
</dbReference>
<evidence type="ECO:0000313" key="7">
    <source>
        <dbReference type="EMBL" id="MCO1657103.1"/>
    </source>
</evidence>